<organism evidence="1 2">
    <name type="scientific">Segatella cerevisiae</name>
    <dbReference type="NCBI Taxonomy" id="2053716"/>
    <lineage>
        <taxon>Bacteria</taxon>
        <taxon>Pseudomonadati</taxon>
        <taxon>Bacteroidota</taxon>
        <taxon>Bacteroidia</taxon>
        <taxon>Bacteroidales</taxon>
        <taxon>Prevotellaceae</taxon>
        <taxon>Segatella</taxon>
    </lineage>
</organism>
<dbReference type="SUPFAM" id="SSF49464">
    <property type="entry name" value="Carboxypeptidase regulatory domain-like"/>
    <property type="match status" value="1"/>
</dbReference>
<dbReference type="SUPFAM" id="SSF56935">
    <property type="entry name" value="Porins"/>
    <property type="match status" value="1"/>
</dbReference>
<dbReference type="RefSeq" id="WP_252760291.1">
    <property type="nucleotide sequence ID" value="NZ_JAMXLY010000008.1"/>
</dbReference>
<evidence type="ECO:0000313" key="2">
    <source>
        <dbReference type="Proteomes" id="UP001204015"/>
    </source>
</evidence>
<sequence>MRKFIFFLLLMFELPLYSQNIISGLVYDRNDSTAIAGAVVDCLLEEDSTSLNKSISDANGKFKIAQNTSKSVILKITHIGYLPYFLSISETKNTTIDVGKIFLSQQNTELKEVTISANRNQIDRIFVVPSKNDIKVSEDIYGLLMVMKLRNMRIDILNKTVKIGGQKPLWKINGVPKDQSEITNISPQDVLRIDYSDVASIRERDAGYGGVINIILKKKEDGGSITANVMSAATTGFINGGVQMGYHKGKEDFTISYSTSYRRYHKWTKDVNSLFITPTDTIIRNIHGIESRFGYLSQNINIGYTHSFNETSSFSMTIRNPLYYQHDKPNSMLQNGVYRKVNSSFQGYTPSIDIFYGKRFRNDDRMEVNLVGTYGFKGKSVYTMKDFQGANILGIYDMPADTKRRSLIGELFYLHNIGSNRLKIGVQSLYGKNTNTYYVPNNFKDGLSENNLFSYAQWDGGIGKFQYSISTGLKYNKMDNGTIRKYWNNQSQLVLSYTPNSNIFFRYYTMFYPTMPSLYALTTVAQQIDDLQLMTGNPDLKPTHNLYNGFLFSYSKGRFNSDFQITYNFASRPIFMHINYDNLKQLFVQSYINGIHNYRLDFNYSPSIKDIWGFINLLGEIGYSHYGAKTEDVSHSLNNIYWNVTLQMYYKQFTLSTYFMQPSKALLNEIISRDEKVSRIMLTWKKHDFSITAALFNPFTPSGSNYIDESLSKYNPNKSKVSIHDNGNMFTLGITWNLNFGKKVQRAERNLNNSDTNSSILRAPL</sequence>
<name>A0ABT1BV17_9BACT</name>
<dbReference type="EMBL" id="JAMXLY010000008">
    <property type="protein sequence ID" value="MCO6024931.1"/>
    <property type="molecule type" value="Genomic_DNA"/>
</dbReference>
<comment type="caution">
    <text evidence="1">The sequence shown here is derived from an EMBL/GenBank/DDBJ whole genome shotgun (WGS) entry which is preliminary data.</text>
</comment>
<dbReference type="Proteomes" id="UP001204015">
    <property type="component" value="Unassembled WGS sequence"/>
</dbReference>
<dbReference type="Pfam" id="PF13715">
    <property type="entry name" value="CarbopepD_reg_2"/>
    <property type="match status" value="1"/>
</dbReference>
<evidence type="ECO:0000313" key="1">
    <source>
        <dbReference type="EMBL" id="MCO6024931.1"/>
    </source>
</evidence>
<proteinExistence type="predicted"/>
<accession>A0ABT1BV17</accession>
<reference evidence="1 2" key="1">
    <citation type="submission" date="2022-06" db="EMBL/GenBank/DDBJ databases">
        <title>A taxonomic note on the genus Prevotella: Description of four novel genera and emended description of the genera Hallella and Xylanibacter.</title>
        <authorList>
            <person name="Hitch T.C.A."/>
        </authorList>
    </citation>
    <scope>NUCLEOTIDE SEQUENCE [LARGE SCALE GENOMIC DNA]</scope>
    <source>
        <strain evidence="1 2">DSM 100619</strain>
    </source>
</reference>
<protein>
    <submittedName>
        <fullName evidence="1">Carboxypeptidase-like regulatory domain-containing protein</fullName>
    </submittedName>
</protein>
<keyword evidence="2" id="KW-1185">Reference proteome</keyword>
<dbReference type="InterPro" id="IPR008969">
    <property type="entry name" value="CarboxyPept-like_regulatory"/>
</dbReference>
<gene>
    <name evidence="1" type="ORF">NG821_03560</name>
</gene>